<name>A0ABD5JKR0_9ACTN</name>
<gene>
    <name evidence="1" type="ORF">V2K49_39285</name>
</gene>
<proteinExistence type="predicted"/>
<dbReference type="Proteomes" id="UP001354649">
    <property type="component" value="Unassembled WGS sequence"/>
</dbReference>
<reference evidence="1 2" key="1">
    <citation type="submission" date="2023-11" db="EMBL/GenBank/DDBJ databases">
        <title>30 novel species of actinomycetes from the DSMZ collection.</title>
        <authorList>
            <person name="Nouioui I."/>
        </authorList>
    </citation>
    <scope>NUCLEOTIDE SEQUENCE [LARGE SCALE GENOMIC DNA]</scope>
    <source>
        <strain evidence="1 2">DSM 41602</strain>
    </source>
</reference>
<organism evidence="1 2">
    <name type="scientific">Streptomyces antimycoticus</name>
    <dbReference type="NCBI Taxonomy" id="68175"/>
    <lineage>
        <taxon>Bacteria</taxon>
        <taxon>Bacillati</taxon>
        <taxon>Actinomycetota</taxon>
        <taxon>Actinomycetes</taxon>
        <taxon>Kitasatosporales</taxon>
        <taxon>Streptomycetaceae</taxon>
        <taxon>Streptomyces</taxon>
        <taxon>Streptomyces violaceusniger group</taxon>
    </lineage>
</organism>
<dbReference type="Pfam" id="PF21274">
    <property type="entry name" value="Rng_hyd_C"/>
    <property type="match status" value="1"/>
</dbReference>
<accession>A0ABD5JKR0</accession>
<evidence type="ECO:0000313" key="2">
    <source>
        <dbReference type="Proteomes" id="UP001354649"/>
    </source>
</evidence>
<dbReference type="AlphaFoldDB" id="A0ABD5JKR0"/>
<sequence>MSWAAPVGSIAGDVTLSSSGDRLADHAHDGRFALVDRSPDGRFALVDRSPDGRFAQAVRPLEHRIAYVADPASDTSPPSLFVRPDGVIIWATSPDTASSDDAVLKEFGTAIRRWVGTRRESRSVQTELRGPRLRRPTARVRCDRILRVRPRRRTG</sequence>
<protein>
    <submittedName>
        <fullName evidence="1">Uncharacterized protein</fullName>
    </submittedName>
</protein>
<evidence type="ECO:0000313" key="1">
    <source>
        <dbReference type="EMBL" id="MEE4589027.1"/>
    </source>
</evidence>
<dbReference type="Gene3D" id="3.40.30.120">
    <property type="match status" value="1"/>
</dbReference>
<dbReference type="EMBL" id="JAZBJQ010000041">
    <property type="protein sequence ID" value="MEE4589027.1"/>
    <property type="molecule type" value="Genomic_DNA"/>
</dbReference>
<comment type="caution">
    <text evidence="1">The sequence shown here is derived from an EMBL/GenBank/DDBJ whole genome shotgun (WGS) entry which is preliminary data.</text>
</comment>